<accession>A0ACC2XVJ6</accession>
<keyword evidence="2" id="KW-1185">Reference proteome</keyword>
<protein>
    <submittedName>
        <fullName evidence="1">Uncharacterized protein</fullName>
    </submittedName>
</protein>
<dbReference type="EMBL" id="JASBWV010000001">
    <property type="protein sequence ID" value="KAJ9128033.1"/>
    <property type="molecule type" value="Genomic_DNA"/>
</dbReference>
<comment type="caution">
    <text evidence="1">The sequence shown here is derived from an EMBL/GenBank/DDBJ whole genome shotgun (WGS) entry which is preliminary data.</text>
</comment>
<evidence type="ECO:0000313" key="2">
    <source>
        <dbReference type="Proteomes" id="UP001234202"/>
    </source>
</evidence>
<sequence length="1131" mass="124407">MDAGVHTTSPSSVISLVPRSVAKRKIKPPINNVRITTPRIFPPTSGPMDTDDAGSYTNSNDSRDAAASAQLSQPALELVSSLITIHLTECLISDEFAIKLRTPQGCKPVLHELLFSPHQETYPLTLVFDHSVTDISILLAQLQAGASYTPASVATALSKFPDLYRVKLATVQVPQSSQATRRGIQLDQSNHSYDTQLRGGGYEVQFLDGQRRARISSEDLEQKSIFLDNVSPPYASGKEGILRLLFKVAPQLIDPTTVLGIGGIVPNPTADAGGLSEGSFPMRHAVIVFDSKAHAEFALRAFSGENAARNSETVSRLRKLGCMFILNSGELQGLRLEYLQYQARVQEILNRSVPSHEGDHVQPGHQETLVEEVLASNDQYPHHCLIFLRNLPDSTNKTEIKAKLDVYLDGDKVDYVDWKKGQITAYVRVLRPMHASKIIEGLSREGKDDTMKAELLADKQEEIYWMKLPEKKSIPRRLTSTYGPVISAELSPPYCVELETAEQPQVAAKKLEYRIDGGADFVQSDERRDDDETNSFPSVQVPYEPKVGQYSRTSDAASVSMVQGISGVAAVKNDRSPVSNLNAIISDNARRKPLHTYAKRSRTTSAYKGYMQVNSALGRHQKKQKPGNGEVSGLSFPTMSYDTGSDGFDSHRLRCVTVDLKPRPLDATYQLRMVPNLTLTFEADRLREDGRVRTHPRVTALWSNVIDSILLNHDSEGRPHRAAHSESSMRRKLCETPSRAPFTAFNSKQLWESASKVSEKESSEIDTSKKGEVDSDRVYRALRFVKLDVSARDKKQKGNMQRTSNKDANLKRSVNKRELQLSSKGNTVGRNKRNGNADCVSNKGAVNRLDVVSSDSPLAFHHRTHNAQPLIAIRPQADLACDTSMNDEVAPSMRVEQTPGIKVPTGTSKSQIDHGSRNVANSLAKWATECGKPKPLSTMIERPDMLLDLLKKAELYEGETPTGIPLRRPKRVKKNSIHLHGQTVDQVTKSGPAATLYDPDHAQKKASVETGTVFQLPSSVVANESSTMPGCTINPLDVVDTGKCDLPELFAQKYKILPLPSMDLEIEASEEQLSLAPAAACLPPASSILLRKGDGNDRLVSEMHASGALATTNVSMQPPAFLARSVRNNSK</sequence>
<gene>
    <name evidence="1" type="ORF">QFC24_000324</name>
</gene>
<reference evidence="1" key="1">
    <citation type="submission" date="2023-04" db="EMBL/GenBank/DDBJ databases">
        <title>Draft Genome sequencing of Naganishia species isolated from polar environments using Oxford Nanopore Technology.</title>
        <authorList>
            <person name="Leo P."/>
            <person name="Venkateswaran K."/>
        </authorList>
    </citation>
    <scope>NUCLEOTIDE SEQUENCE</scope>
    <source>
        <strain evidence="1">DBVPG 5303</strain>
    </source>
</reference>
<proteinExistence type="predicted"/>
<organism evidence="1 2">
    <name type="scientific">Naganishia onofrii</name>
    <dbReference type="NCBI Taxonomy" id="1851511"/>
    <lineage>
        <taxon>Eukaryota</taxon>
        <taxon>Fungi</taxon>
        <taxon>Dikarya</taxon>
        <taxon>Basidiomycota</taxon>
        <taxon>Agaricomycotina</taxon>
        <taxon>Tremellomycetes</taxon>
        <taxon>Filobasidiales</taxon>
        <taxon>Filobasidiaceae</taxon>
        <taxon>Naganishia</taxon>
    </lineage>
</organism>
<name>A0ACC2XVJ6_9TREE</name>
<dbReference type="Proteomes" id="UP001234202">
    <property type="component" value="Unassembled WGS sequence"/>
</dbReference>
<evidence type="ECO:0000313" key="1">
    <source>
        <dbReference type="EMBL" id="KAJ9128033.1"/>
    </source>
</evidence>